<dbReference type="InterPro" id="IPR005702">
    <property type="entry name" value="Wzc-like_C"/>
</dbReference>
<evidence type="ECO:0000256" key="11">
    <source>
        <dbReference type="ARBA" id="ARBA00023136"/>
    </source>
</evidence>
<comment type="caution">
    <text evidence="19">The sequence shown here is derived from an EMBL/GenBank/DDBJ whole genome shotgun (WGS) entry which is preliminary data.</text>
</comment>
<keyword evidence="6 15" id="KW-0812">Transmembrane</keyword>
<name>A0ABX9YD50_9BURK</name>
<evidence type="ECO:0000256" key="7">
    <source>
        <dbReference type="ARBA" id="ARBA00022741"/>
    </source>
</evidence>
<dbReference type="PANTHER" id="PTHR32309">
    <property type="entry name" value="TYROSINE-PROTEIN KINASE"/>
    <property type="match status" value="1"/>
</dbReference>
<keyword evidence="11 15" id="KW-0472">Membrane</keyword>
<evidence type="ECO:0000259" key="18">
    <source>
        <dbReference type="Pfam" id="PF13807"/>
    </source>
</evidence>
<dbReference type="Pfam" id="PF23607">
    <property type="entry name" value="WZC_N"/>
    <property type="match status" value="1"/>
</dbReference>
<evidence type="ECO:0000259" key="17">
    <source>
        <dbReference type="Pfam" id="PF13614"/>
    </source>
</evidence>
<evidence type="ECO:0000256" key="10">
    <source>
        <dbReference type="ARBA" id="ARBA00022989"/>
    </source>
</evidence>
<dbReference type="SUPFAM" id="SSF52540">
    <property type="entry name" value="P-loop containing nucleoside triphosphate hydrolases"/>
    <property type="match status" value="1"/>
</dbReference>
<organism evidence="19 20">
    <name type="scientific">Burkholderia stagnalis</name>
    <dbReference type="NCBI Taxonomy" id="1503054"/>
    <lineage>
        <taxon>Bacteria</taxon>
        <taxon>Pseudomonadati</taxon>
        <taxon>Pseudomonadota</taxon>
        <taxon>Betaproteobacteria</taxon>
        <taxon>Burkholderiales</taxon>
        <taxon>Burkholderiaceae</taxon>
        <taxon>Burkholderia</taxon>
        <taxon>Burkholderia cepacia complex</taxon>
    </lineage>
</organism>
<comment type="similarity">
    <text evidence="2">Belongs to the etk/wzc family.</text>
</comment>
<reference evidence="19 20" key="1">
    <citation type="submission" date="2018-08" db="EMBL/GenBank/DDBJ databases">
        <title>Comparative analysis of Burkholderia isolates from Puerto Rico.</title>
        <authorList>
            <person name="Hall C."/>
            <person name="Sahl J."/>
            <person name="Wagner D."/>
        </authorList>
    </citation>
    <scope>NUCLEOTIDE SEQUENCE [LARGE SCALE GENOMIC DNA]</scope>
    <source>
        <strain evidence="19 20">Bp8966</strain>
    </source>
</reference>
<dbReference type="Pfam" id="PF02706">
    <property type="entry name" value="Wzz"/>
    <property type="match status" value="1"/>
</dbReference>
<accession>A0ABX9YD50</accession>
<feature type="domain" description="AAA" evidence="17">
    <location>
        <begin position="551"/>
        <end position="665"/>
    </location>
</feature>
<dbReference type="InterPro" id="IPR005700">
    <property type="entry name" value="EPS_ExoP-like"/>
</dbReference>
<dbReference type="InterPro" id="IPR050445">
    <property type="entry name" value="Bact_polysacc_biosynth/exp"/>
</dbReference>
<feature type="domain" description="Polysaccharide chain length determinant N-terminal" evidence="16">
    <location>
        <begin position="13"/>
        <end position="105"/>
    </location>
</feature>
<feature type="domain" description="Tyrosine-protein kinase G-rich" evidence="18">
    <location>
        <begin position="387"/>
        <end position="466"/>
    </location>
</feature>
<feature type="transmembrane region" description="Helical" evidence="15">
    <location>
        <begin position="30"/>
        <end position="49"/>
    </location>
</feature>
<dbReference type="InterPro" id="IPR032807">
    <property type="entry name" value="GNVR"/>
</dbReference>
<dbReference type="Pfam" id="PF13807">
    <property type="entry name" value="GNVR"/>
    <property type="match status" value="1"/>
</dbReference>
<feature type="coiled-coil region" evidence="14">
    <location>
        <begin position="288"/>
        <end position="315"/>
    </location>
</feature>
<keyword evidence="12" id="KW-0829">Tyrosine-protein kinase</keyword>
<evidence type="ECO:0000256" key="13">
    <source>
        <dbReference type="ARBA" id="ARBA00053015"/>
    </source>
</evidence>
<dbReference type="EMBL" id="QTPM01000082">
    <property type="protein sequence ID" value="RQY79885.1"/>
    <property type="molecule type" value="Genomic_DNA"/>
</dbReference>
<evidence type="ECO:0000256" key="14">
    <source>
        <dbReference type="SAM" id="Coils"/>
    </source>
</evidence>
<keyword evidence="9" id="KW-0067">ATP-binding</keyword>
<protein>
    <submittedName>
        <fullName evidence="19">Tyrosine protein kinase</fullName>
    </submittedName>
</protein>
<comment type="subcellular location">
    <subcellularLocation>
        <location evidence="1">Cell inner membrane</location>
        <topology evidence="1">Multi-pass membrane protein</topology>
    </subcellularLocation>
</comment>
<evidence type="ECO:0000259" key="16">
    <source>
        <dbReference type="Pfam" id="PF02706"/>
    </source>
</evidence>
<dbReference type="InterPro" id="IPR025669">
    <property type="entry name" value="AAA_dom"/>
</dbReference>
<proteinExistence type="inferred from homology"/>
<dbReference type="PANTHER" id="PTHR32309:SF32">
    <property type="entry name" value="TYROSINE-PROTEIN KINASE ETK-RELATED"/>
    <property type="match status" value="1"/>
</dbReference>
<keyword evidence="5" id="KW-0808">Transferase</keyword>
<evidence type="ECO:0000256" key="4">
    <source>
        <dbReference type="ARBA" id="ARBA00022519"/>
    </source>
</evidence>
<gene>
    <name evidence="19" type="ORF">DF017_34555</name>
</gene>
<evidence type="ECO:0000256" key="1">
    <source>
        <dbReference type="ARBA" id="ARBA00004429"/>
    </source>
</evidence>
<evidence type="ECO:0000256" key="2">
    <source>
        <dbReference type="ARBA" id="ARBA00008883"/>
    </source>
</evidence>
<dbReference type="Gene3D" id="3.40.50.300">
    <property type="entry name" value="P-loop containing nucleotide triphosphate hydrolases"/>
    <property type="match status" value="1"/>
</dbReference>
<dbReference type="GO" id="GO:0016301">
    <property type="term" value="F:kinase activity"/>
    <property type="evidence" value="ECO:0007669"/>
    <property type="project" value="UniProtKB-KW"/>
</dbReference>
<feature type="transmembrane region" description="Helical" evidence="15">
    <location>
        <begin position="444"/>
        <end position="464"/>
    </location>
</feature>
<dbReference type="InterPro" id="IPR003856">
    <property type="entry name" value="LPS_length_determ_N"/>
</dbReference>
<evidence type="ECO:0000256" key="3">
    <source>
        <dbReference type="ARBA" id="ARBA00022475"/>
    </source>
</evidence>
<dbReference type="CDD" id="cd05387">
    <property type="entry name" value="BY-kinase"/>
    <property type="match status" value="1"/>
</dbReference>
<dbReference type="Pfam" id="PF13614">
    <property type="entry name" value="AAA_31"/>
    <property type="match status" value="1"/>
</dbReference>
<evidence type="ECO:0000256" key="12">
    <source>
        <dbReference type="ARBA" id="ARBA00023137"/>
    </source>
</evidence>
<dbReference type="InterPro" id="IPR027417">
    <property type="entry name" value="P-loop_NTPase"/>
</dbReference>
<sequence>MSSVAAPPDDRRDELDLVSVLDILLARRRWIITATLLGLLVGALGALLLPPRYQSDMMIQVESGPEGTAANNLVADVSALFDVKSSASAEAQIVASRLVVTRAVDRVHHFVDARPKRFPLIGAPLARLFGGAPPAGFVGFGGYAWGAESADVTRFDVPAALEGERFTLTTPSPGVWLLSGPGMDTPVRGRVGMPSTVESSYGLLVLAVAGFDAAPGTRFTLVRQSRSQTITDVQDALTVQERVKQSGVVIATLTGDDPGRVERLLSEIGRQYAAQNVARKSADAAQSLAFLEKQLPTMKRQLQEAEERFTAMRNENGTVDLPEEARLSLQQGAQASTQLLLLLQKRNELTTRFNARHPSLIALDRQIGALRAEQASVEHQIKRLPNLQQEVARLTLDVRVHTDLYTALLNNVQQLQLVKAGQVGNVRVVDFPVVPDDPVKPNKLVVIIGATLAGCVLGIAFAFMRDLVFGGITTPDEIERRVPLDVYAVVPAAPTQRKLHHRIAALASGQHLLATEAPGDPAIESLRSLRTALRFTQPVADSNALLITSAEPGVGKSFVTANLAAVLGGSGHRVVVIDADLRRGYLNQYFGLLRSPGLAEVLAGVAPVDAVLHREVAPHVDLLTSGEFPANPDALLLGEHLGSLLEVLRARYDYVLIDTPPVLVAADATMIARHVPVALMIVRAEQTRVGDLREALKRLSRGGVMPAGAVLNGLLPRLGRYGGKYGGYRYTRYEYSERSRFGWVRHAWKAAAQWRKP</sequence>
<dbReference type="NCBIfam" id="TIGR01005">
    <property type="entry name" value="eps_transp_fam"/>
    <property type="match status" value="1"/>
</dbReference>
<keyword evidence="8 19" id="KW-0418">Kinase</keyword>
<evidence type="ECO:0000256" key="5">
    <source>
        <dbReference type="ARBA" id="ARBA00022679"/>
    </source>
</evidence>
<keyword evidence="3" id="KW-1003">Cell membrane</keyword>
<evidence type="ECO:0000256" key="15">
    <source>
        <dbReference type="SAM" id="Phobius"/>
    </source>
</evidence>
<dbReference type="Proteomes" id="UP000281098">
    <property type="component" value="Unassembled WGS sequence"/>
</dbReference>
<evidence type="ECO:0000313" key="20">
    <source>
        <dbReference type="Proteomes" id="UP000281098"/>
    </source>
</evidence>
<keyword evidence="14" id="KW-0175">Coiled coil</keyword>
<keyword evidence="7" id="KW-0547">Nucleotide-binding</keyword>
<dbReference type="NCBIfam" id="TIGR01007">
    <property type="entry name" value="eps_fam"/>
    <property type="match status" value="1"/>
</dbReference>
<keyword evidence="10 15" id="KW-1133">Transmembrane helix</keyword>
<comment type="catalytic activity">
    <reaction evidence="13">
        <text>L-tyrosyl-[protein] + ATP = O-phospho-L-tyrosyl-[protein] + ADP + H(+)</text>
        <dbReference type="Rhea" id="RHEA:10596"/>
        <dbReference type="Rhea" id="RHEA-COMP:10136"/>
        <dbReference type="Rhea" id="RHEA-COMP:20101"/>
        <dbReference type="ChEBI" id="CHEBI:15378"/>
        <dbReference type="ChEBI" id="CHEBI:30616"/>
        <dbReference type="ChEBI" id="CHEBI:46858"/>
        <dbReference type="ChEBI" id="CHEBI:61978"/>
        <dbReference type="ChEBI" id="CHEBI:456216"/>
    </reaction>
</comment>
<evidence type="ECO:0000256" key="6">
    <source>
        <dbReference type="ARBA" id="ARBA00022692"/>
    </source>
</evidence>
<keyword evidence="20" id="KW-1185">Reference proteome</keyword>
<keyword evidence="4" id="KW-0997">Cell inner membrane</keyword>
<evidence type="ECO:0000256" key="8">
    <source>
        <dbReference type="ARBA" id="ARBA00022777"/>
    </source>
</evidence>
<evidence type="ECO:0000313" key="19">
    <source>
        <dbReference type="EMBL" id="RQY79885.1"/>
    </source>
</evidence>
<evidence type="ECO:0000256" key="9">
    <source>
        <dbReference type="ARBA" id="ARBA00022840"/>
    </source>
</evidence>